<feature type="transmembrane region" description="Helical" evidence="1">
    <location>
        <begin position="98"/>
        <end position="115"/>
    </location>
</feature>
<sequence>MMPFDMKTSIFTYILVNHIYSLVLGVVWYRNRTRRWGIGFFFADFVLKSAGMTLACLRHTPPHAISIVAANTLMFSGTIFMLFGTARFFGVRLRARPYVLYVILFTALYAFFALIRPDIRVRIVLFSGMLLPVVSHSAWIVFSCPDRELKNHGVPAGVTFALFAAVFFARVVFALTGDPIASYFHQPIMDSVLTLLCQVLSVFLAYSLLLMISNRSTGQLHRETPPMTPQEPGADTPAPWIGYRLYRRIFPLKGLFR</sequence>
<feature type="transmembrane region" description="Helical" evidence="1">
    <location>
        <begin position="154"/>
        <end position="173"/>
    </location>
</feature>
<dbReference type="RefSeq" id="WP_180143647.1">
    <property type="nucleotide sequence ID" value="NZ_CAADHO010000008.1"/>
</dbReference>
<organism evidence="2 3">
    <name type="scientific">Desulfoluna butyratoxydans</name>
    <dbReference type="NCBI Taxonomy" id="231438"/>
    <lineage>
        <taxon>Bacteria</taxon>
        <taxon>Pseudomonadati</taxon>
        <taxon>Thermodesulfobacteriota</taxon>
        <taxon>Desulfobacteria</taxon>
        <taxon>Desulfobacterales</taxon>
        <taxon>Desulfolunaceae</taxon>
        <taxon>Desulfoluna</taxon>
    </lineage>
</organism>
<dbReference type="Proteomes" id="UP000507962">
    <property type="component" value="Unassembled WGS sequence"/>
</dbReference>
<feature type="transmembrane region" description="Helical" evidence="1">
    <location>
        <begin position="63"/>
        <end position="86"/>
    </location>
</feature>
<protein>
    <submittedName>
        <fullName evidence="2">Uncharacterized protein</fullName>
    </submittedName>
</protein>
<accession>A0A4U8YXL3</accession>
<evidence type="ECO:0000313" key="2">
    <source>
        <dbReference type="EMBL" id="VFQ46203.1"/>
    </source>
</evidence>
<keyword evidence="3" id="KW-1185">Reference proteome</keyword>
<feature type="transmembrane region" description="Helical" evidence="1">
    <location>
        <begin position="36"/>
        <end position="57"/>
    </location>
</feature>
<gene>
    <name evidence="2" type="ORF">MSL71_38660</name>
</gene>
<keyword evidence="1" id="KW-0812">Transmembrane</keyword>
<evidence type="ECO:0000313" key="3">
    <source>
        <dbReference type="Proteomes" id="UP000507962"/>
    </source>
</evidence>
<proteinExistence type="predicted"/>
<keyword evidence="1" id="KW-0472">Membrane</keyword>
<evidence type="ECO:0000256" key="1">
    <source>
        <dbReference type="SAM" id="Phobius"/>
    </source>
</evidence>
<dbReference type="EMBL" id="CAADHO010000008">
    <property type="protein sequence ID" value="VFQ46203.1"/>
    <property type="molecule type" value="Genomic_DNA"/>
</dbReference>
<name>A0A4U8YXL3_9BACT</name>
<reference evidence="2 3" key="1">
    <citation type="submission" date="2019-03" db="EMBL/GenBank/DDBJ databases">
        <authorList>
            <person name="Nijsse B."/>
        </authorList>
    </citation>
    <scope>NUCLEOTIDE SEQUENCE [LARGE SCALE GENOMIC DNA]</scope>
    <source>
        <strain evidence="2">Desulfoluna butyratoxydans MSL71</strain>
    </source>
</reference>
<feature type="transmembrane region" description="Helical" evidence="1">
    <location>
        <begin position="121"/>
        <end position="142"/>
    </location>
</feature>
<feature type="transmembrane region" description="Helical" evidence="1">
    <location>
        <begin position="12"/>
        <end position="29"/>
    </location>
</feature>
<dbReference type="AlphaFoldDB" id="A0A4U8YXL3"/>
<feature type="transmembrane region" description="Helical" evidence="1">
    <location>
        <begin position="193"/>
        <end position="212"/>
    </location>
</feature>
<keyword evidence="1" id="KW-1133">Transmembrane helix</keyword>